<proteinExistence type="predicted"/>
<name>A0A2G1QM62_9HYPH</name>
<gene>
    <name evidence="1" type="ORF">CSC94_12685</name>
</gene>
<organism evidence="1 2">
    <name type="scientific">Zhengella mangrovi</name>
    <dbReference type="NCBI Taxonomy" id="1982044"/>
    <lineage>
        <taxon>Bacteria</taxon>
        <taxon>Pseudomonadati</taxon>
        <taxon>Pseudomonadota</taxon>
        <taxon>Alphaproteobacteria</taxon>
        <taxon>Hyphomicrobiales</taxon>
        <taxon>Notoacmeibacteraceae</taxon>
        <taxon>Zhengella</taxon>
    </lineage>
</organism>
<evidence type="ECO:0000313" key="1">
    <source>
        <dbReference type="EMBL" id="PHP66540.1"/>
    </source>
</evidence>
<protein>
    <submittedName>
        <fullName evidence="1">Uncharacterized protein</fullName>
    </submittedName>
</protein>
<dbReference type="Proteomes" id="UP000221168">
    <property type="component" value="Unassembled WGS sequence"/>
</dbReference>
<accession>A0A2G1QM62</accession>
<sequence length="80" mass="9191">MTPDQFSELKTLILDLTIKVEEMKEHLQRQDEAISLLHDMTFEHTAPPEKKAIADALERGENPFWSDTDMPVDVKKLLGL</sequence>
<keyword evidence="2" id="KW-1185">Reference proteome</keyword>
<reference evidence="1 2" key="1">
    <citation type="submission" date="2017-10" db="EMBL/GenBank/DDBJ databases">
        <title>Sedimentibacterium mangrovi gen. nov., sp. nov., a novel member of family Phyllobacteriacea isolated from mangrove sediment.</title>
        <authorList>
            <person name="Liao H."/>
            <person name="Tian Y."/>
        </authorList>
    </citation>
    <scope>NUCLEOTIDE SEQUENCE [LARGE SCALE GENOMIC DNA]</scope>
    <source>
        <strain evidence="1 2">X9-2-2</strain>
    </source>
</reference>
<dbReference type="AlphaFoldDB" id="A0A2G1QM62"/>
<evidence type="ECO:0000313" key="2">
    <source>
        <dbReference type="Proteomes" id="UP000221168"/>
    </source>
</evidence>
<dbReference type="EMBL" id="PDVP01000007">
    <property type="protein sequence ID" value="PHP66540.1"/>
    <property type="molecule type" value="Genomic_DNA"/>
</dbReference>
<comment type="caution">
    <text evidence="1">The sequence shown here is derived from an EMBL/GenBank/DDBJ whole genome shotgun (WGS) entry which is preliminary data.</text>
</comment>